<sequence length="240" mass="25809">MASLAALPRSVGFGLRGRACLSTPLRSMAGGSGRIASPSPSTMSVAKSRFSTSPTSRQSSSPSSSSHSFTSSSSSSKDPSHPHLYYHQNHTHLSLSFLPHPPSSSRSKTVIGYLPSRPDATLQDFKEEPRFLDVLHDAIKSGLEQGKAQSVIFEAETRPTDGWIHITDERALPPAGRIGETEDLIGSVYVQEGKIVASTYSPLPTYRTVTPNGVLTLPKGLDEHLISILENIDKEERGSA</sequence>
<evidence type="ECO:0000256" key="1">
    <source>
        <dbReference type="SAM" id="MobiDB-lite"/>
    </source>
</evidence>
<dbReference type="PANTHER" id="PTHR37331:SF1">
    <property type="entry name" value="YALI0F11671P"/>
    <property type="match status" value="1"/>
</dbReference>
<feature type="compositionally biased region" description="Low complexity" evidence="1">
    <location>
        <begin position="48"/>
        <end position="76"/>
    </location>
</feature>
<feature type="region of interest" description="Disordered" evidence="1">
    <location>
        <begin position="23"/>
        <end position="85"/>
    </location>
</feature>
<evidence type="ECO:0000313" key="3">
    <source>
        <dbReference type="Proteomes" id="UP000092666"/>
    </source>
</evidence>
<organism evidence="2 3">
    <name type="scientific">Kwoniella heveanensis BCC8398</name>
    <dbReference type="NCBI Taxonomy" id="1296120"/>
    <lineage>
        <taxon>Eukaryota</taxon>
        <taxon>Fungi</taxon>
        <taxon>Dikarya</taxon>
        <taxon>Basidiomycota</taxon>
        <taxon>Agaricomycotina</taxon>
        <taxon>Tremellomycetes</taxon>
        <taxon>Tremellales</taxon>
        <taxon>Cryptococcaceae</taxon>
        <taxon>Kwoniella</taxon>
    </lineage>
</organism>
<accession>A0A1B9GNJ4</accession>
<dbReference type="Proteomes" id="UP000092666">
    <property type="component" value="Unassembled WGS sequence"/>
</dbReference>
<dbReference type="STRING" id="1296120.A0A1B9GNJ4"/>
<evidence type="ECO:0000313" key="2">
    <source>
        <dbReference type="EMBL" id="OCF32571.1"/>
    </source>
</evidence>
<name>A0A1B9GNJ4_9TREE</name>
<dbReference type="PANTHER" id="PTHR37331">
    <property type="entry name" value="YALI0F11671P"/>
    <property type="match status" value="1"/>
</dbReference>
<dbReference type="AlphaFoldDB" id="A0A1B9GNJ4"/>
<dbReference type="EMBL" id="KI669507">
    <property type="protein sequence ID" value="OCF32571.1"/>
    <property type="molecule type" value="Genomic_DNA"/>
</dbReference>
<reference evidence="3" key="2">
    <citation type="submission" date="2013-12" db="EMBL/GenBank/DDBJ databases">
        <title>Evolution of pathogenesis and genome organization in the Tremellales.</title>
        <authorList>
            <person name="Cuomo C."/>
            <person name="Litvintseva A."/>
            <person name="Heitman J."/>
            <person name="Chen Y."/>
            <person name="Sun S."/>
            <person name="Springer D."/>
            <person name="Dromer F."/>
            <person name="Young S."/>
            <person name="Zeng Q."/>
            <person name="Chapman S."/>
            <person name="Gujja S."/>
            <person name="Saif S."/>
            <person name="Birren B."/>
        </authorList>
    </citation>
    <scope>NUCLEOTIDE SEQUENCE [LARGE SCALE GENOMIC DNA]</scope>
    <source>
        <strain evidence="3">BCC8398</strain>
    </source>
</reference>
<gene>
    <name evidence="2" type="ORF">I316_05751</name>
</gene>
<keyword evidence="3" id="KW-1185">Reference proteome</keyword>
<protein>
    <submittedName>
        <fullName evidence="2">Uncharacterized protein</fullName>
    </submittedName>
</protein>
<proteinExistence type="predicted"/>
<dbReference type="OrthoDB" id="5397701at2759"/>
<reference evidence="2 3" key="1">
    <citation type="submission" date="2013-07" db="EMBL/GenBank/DDBJ databases">
        <title>The Genome Sequence of Cryptococcus heveanensis BCC8398.</title>
        <authorList>
            <consortium name="The Broad Institute Genome Sequencing Platform"/>
            <person name="Cuomo C."/>
            <person name="Litvintseva A."/>
            <person name="Chen Y."/>
            <person name="Heitman J."/>
            <person name="Sun S."/>
            <person name="Springer D."/>
            <person name="Dromer F."/>
            <person name="Young S.K."/>
            <person name="Zeng Q."/>
            <person name="Gargeya S."/>
            <person name="Fitzgerald M."/>
            <person name="Abouelleil A."/>
            <person name="Alvarado L."/>
            <person name="Berlin A.M."/>
            <person name="Chapman S.B."/>
            <person name="Dewar J."/>
            <person name="Goldberg J."/>
            <person name="Griggs A."/>
            <person name="Gujja S."/>
            <person name="Hansen M."/>
            <person name="Howarth C."/>
            <person name="Imamovic A."/>
            <person name="Larimer J."/>
            <person name="McCowan C."/>
            <person name="Murphy C."/>
            <person name="Pearson M."/>
            <person name="Priest M."/>
            <person name="Roberts A."/>
            <person name="Saif S."/>
            <person name="Shea T."/>
            <person name="Sykes S."/>
            <person name="Wortman J."/>
            <person name="Nusbaum C."/>
            <person name="Birren B."/>
        </authorList>
    </citation>
    <scope>NUCLEOTIDE SEQUENCE [LARGE SCALE GENOMIC DNA]</scope>
    <source>
        <strain evidence="2 3">BCC8398</strain>
    </source>
</reference>